<keyword evidence="2" id="KW-1185">Reference proteome</keyword>
<organism evidence="1 2">
    <name type="scientific">Willisornis vidua</name>
    <name type="common">Xingu scale-backed antbird</name>
    <dbReference type="NCBI Taxonomy" id="1566151"/>
    <lineage>
        <taxon>Eukaryota</taxon>
        <taxon>Metazoa</taxon>
        <taxon>Chordata</taxon>
        <taxon>Craniata</taxon>
        <taxon>Vertebrata</taxon>
        <taxon>Euteleostomi</taxon>
        <taxon>Archelosauria</taxon>
        <taxon>Archosauria</taxon>
        <taxon>Dinosauria</taxon>
        <taxon>Saurischia</taxon>
        <taxon>Theropoda</taxon>
        <taxon>Coelurosauria</taxon>
        <taxon>Aves</taxon>
        <taxon>Neognathae</taxon>
        <taxon>Neoaves</taxon>
        <taxon>Telluraves</taxon>
        <taxon>Australaves</taxon>
        <taxon>Passeriformes</taxon>
        <taxon>Thamnophilidae</taxon>
        <taxon>Willisornis</taxon>
    </lineage>
</organism>
<sequence length="125" mass="14672">MANTISSMQAQETLIPTMKSFMENKPDPYTNTYQNTYQTQTSIKKDCQGLWRNITFFAAIKRGSEFEQLNRDFKKPHNPFYQSFDIFRLLSETHHVFPGKPMKSGYCSQSKRKPEMLLWSSNNIT</sequence>
<evidence type="ECO:0000313" key="2">
    <source>
        <dbReference type="Proteomes" id="UP001145742"/>
    </source>
</evidence>
<dbReference type="EMBL" id="WHWB01034645">
    <property type="protein sequence ID" value="KAJ7406503.1"/>
    <property type="molecule type" value="Genomic_DNA"/>
</dbReference>
<gene>
    <name evidence="1" type="ORF">WISP_133419</name>
</gene>
<accession>A0ABQ9CP41</accession>
<evidence type="ECO:0000313" key="1">
    <source>
        <dbReference type="EMBL" id="KAJ7406503.1"/>
    </source>
</evidence>
<dbReference type="Proteomes" id="UP001145742">
    <property type="component" value="Unassembled WGS sequence"/>
</dbReference>
<name>A0ABQ9CP41_9PASS</name>
<comment type="caution">
    <text evidence="1">The sequence shown here is derived from an EMBL/GenBank/DDBJ whole genome shotgun (WGS) entry which is preliminary data.</text>
</comment>
<protein>
    <submittedName>
        <fullName evidence="1">Uncharacterized protein</fullName>
    </submittedName>
</protein>
<reference evidence="1" key="1">
    <citation type="submission" date="2019-10" db="EMBL/GenBank/DDBJ databases">
        <authorList>
            <person name="Soares A.E.R."/>
            <person name="Aleixo A."/>
            <person name="Schneider P."/>
            <person name="Miyaki C.Y."/>
            <person name="Schneider M.P."/>
            <person name="Mello C."/>
            <person name="Vasconcelos A.T.R."/>
        </authorList>
    </citation>
    <scope>NUCLEOTIDE SEQUENCE</scope>
    <source>
        <tissue evidence="1">Muscle</tissue>
    </source>
</reference>
<proteinExistence type="predicted"/>